<dbReference type="Gene3D" id="1.20.5.2700">
    <property type="match status" value="1"/>
</dbReference>
<dbReference type="GO" id="GO:0042773">
    <property type="term" value="P:ATP synthesis coupled electron transport"/>
    <property type="evidence" value="ECO:0007669"/>
    <property type="project" value="InterPro"/>
</dbReference>
<dbReference type="Proteomes" id="UP000186878">
    <property type="component" value="Unassembled WGS sequence"/>
</dbReference>
<evidence type="ECO:0000313" key="10">
    <source>
        <dbReference type="Proteomes" id="UP000186878"/>
    </source>
</evidence>
<gene>
    <name evidence="9" type="ORF">BTW07_02095</name>
</gene>
<feature type="transmembrane region" description="Helical" evidence="6">
    <location>
        <begin position="6"/>
        <end position="27"/>
    </location>
</feature>
<feature type="transmembrane region" description="Helical" evidence="6">
    <location>
        <begin position="284"/>
        <end position="305"/>
    </location>
</feature>
<dbReference type="InterPro" id="IPR001750">
    <property type="entry name" value="ND/Mrp_TM"/>
</dbReference>
<feature type="transmembrane region" description="Helical" evidence="6">
    <location>
        <begin position="460"/>
        <end position="481"/>
    </location>
</feature>
<evidence type="ECO:0000256" key="4">
    <source>
        <dbReference type="ARBA" id="ARBA00023136"/>
    </source>
</evidence>
<keyword evidence="3 6" id="KW-1133">Transmembrane helix</keyword>
<sequence>MNTFHEFLLTLTFVFPLLGSLILALSFGRFSERVSATIGVASIGLAALCALWVGIDFYDQGKAAQTLTLWHWISVGDFQPTVGLMLDGLSLTLLGVITGVGFFIHLFAAWYMRGEEGVTRFFCHMNLFVFSMILLVLGDNLLLLYFGWEGVGLCSYLLIGYYYRTPANGWAAFKAFIITRTGDVFLAIGMFLLYVELGSLNLQTLLVRAPEIWTEGGLMPQLAALMLLGGAVGKSAQLPLHTWLADAMAGPTPVSALIHAATMVTAGVYLIARMNGIFLMAPDVLLLVGVIGALTLLVAGFAALAQTDIKRVLAYSTMSQIGYMFLALGVGAFDAAIFHLMIHAFFKALLFLSAGSVIICTHHEQDMRRLGGLWRKLPLTYAGFIVGGSALAALPLVTAGFYSKDAILVSALASGHEILMLAGLLGALLTSIYTVRLILGTFHGKPKSDNARSAHAGKGLVHGVPLVVLIVMSTAVGAQLTPPLDEVLPTGPAGEGMGVHVLEFAAMIVAVGGVLFAGWLFRRRRDLIRRGMADPRGARLWTFWHKAWGFDALYDWLFVRPYQGLVKANRSDWINSLCNILPWLARASHDRLRMTQTGLLRHYAVSMVLGATLLLAFLLVG</sequence>
<dbReference type="PRINTS" id="PR01435">
    <property type="entry name" value="NPOXDRDTASE5"/>
</dbReference>
<feature type="transmembrane region" description="Helical" evidence="6">
    <location>
        <begin position="254"/>
        <end position="272"/>
    </location>
</feature>
<dbReference type="NCBIfam" id="TIGR01974">
    <property type="entry name" value="NDH_I_L"/>
    <property type="match status" value="1"/>
</dbReference>
<keyword evidence="2 5" id="KW-0812">Transmembrane</keyword>
<dbReference type="EMBL" id="MSDO01000002">
    <property type="protein sequence ID" value="OLO05761.1"/>
    <property type="molecule type" value="Genomic_DNA"/>
</dbReference>
<dbReference type="Pfam" id="PF00361">
    <property type="entry name" value="Proton_antipo_M"/>
    <property type="match status" value="1"/>
</dbReference>
<evidence type="ECO:0000313" key="9">
    <source>
        <dbReference type="EMBL" id="OLO05761.1"/>
    </source>
</evidence>
<dbReference type="AlphaFoldDB" id="A0A1Q8SWF2"/>
<dbReference type="PANTHER" id="PTHR42829">
    <property type="entry name" value="NADH-UBIQUINONE OXIDOREDUCTASE CHAIN 5"/>
    <property type="match status" value="1"/>
</dbReference>
<feature type="transmembrane region" description="Helical" evidence="6">
    <location>
        <begin position="501"/>
        <end position="521"/>
    </location>
</feature>
<feature type="transmembrane region" description="Helical" evidence="6">
    <location>
        <begin position="379"/>
        <end position="398"/>
    </location>
</feature>
<evidence type="ECO:0000259" key="8">
    <source>
        <dbReference type="Pfam" id="PF00662"/>
    </source>
</evidence>
<evidence type="ECO:0000256" key="2">
    <source>
        <dbReference type="ARBA" id="ARBA00022692"/>
    </source>
</evidence>
<feature type="transmembrane region" description="Helical" evidence="6">
    <location>
        <begin position="600"/>
        <end position="620"/>
    </location>
</feature>
<evidence type="ECO:0000256" key="3">
    <source>
        <dbReference type="ARBA" id="ARBA00022989"/>
    </source>
</evidence>
<feature type="transmembrane region" description="Helical" evidence="6">
    <location>
        <begin position="184"/>
        <end position="206"/>
    </location>
</feature>
<dbReference type="PRINTS" id="PR01434">
    <property type="entry name" value="NADHDHGNASE5"/>
</dbReference>
<feature type="domain" description="NADH:quinone oxidoreductase/Mrp antiporter transmembrane" evidence="7">
    <location>
        <begin position="139"/>
        <end position="430"/>
    </location>
</feature>
<feature type="transmembrane region" description="Helical" evidence="6">
    <location>
        <begin position="418"/>
        <end position="439"/>
    </location>
</feature>
<evidence type="ECO:0000259" key="7">
    <source>
        <dbReference type="Pfam" id="PF00361"/>
    </source>
</evidence>
<dbReference type="GO" id="GO:0016020">
    <property type="term" value="C:membrane"/>
    <property type="evidence" value="ECO:0007669"/>
    <property type="project" value="UniProtKB-SubCell"/>
</dbReference>
<dbReference type="STRING" id="404433.BTW07_02095"/>
<dbReference type="RefSeq" id="WP_075568505.1">
    <property type="nucleotide sequence ID" value="NZ_MSDO01000002.1"/>
</dbReference>
<dbReference type="PANTHER" id="PTHR42829:SF2">
    <property type="entry name" value="NADH-UBIQUINONE OXIDOREDUCTASE CHAIN 5"/>
    <property type="match status" value="1"/>
</dbReference>
<organism evidence="9 10">
    <name type="scientific">Salinicola socius</name>
    <dbReference type="NCBI Taxonomy" id="404433"/>
    <lineage>
        <taxon>Bacteria</taxon>
        <taxon>Pseudomonadati</taxon>
        <taxon>Pseudomonadota</taxon>
        <taxon>Gammaproteobacteria</taxon>
        <taxon>Oceanospirillales</taxon>
        <taxon>Halomonadaceae</taxon>
        <taxon>Salinicola</taxon>
    </lineage>
</organism>
<dbReference type="NCBIfam" id="NF005141">
    <property type="entry name" value="PRK06590.1"/>
    <property type="match status" value="1"/>
</dbReference>
<evidence type="ECO:0000256" key="6">
    <source>
        <dbReference type="SAM" id="Phobius"/>
    </source>
</evidence>
<dbReference type="GO" id="GO:0015990">
    <property type="term" value="P:electron transport coupled proton transport"/>
    <property type="evidence" value="ECO:0007669"/>
    <property type="project" value="TreeGrafter"/>
</dbReference>
<dbReference type="GO" id="GO:0012505">
    <property type="term" value="C:endomembrane system"/>
    <property type="evidence" value="ECO:0007669"/>
    <property type="project" value="UniProtKB-SubCell"/>
</dbReference>
<dbReference type="InterPro" id="IPR003945">
    <property type="entry name" value="NU5C-like"/>
</dbReference>
<dbReference type="InterPro" id="IPR018393">
    <property type="entry name" value="NADHpl_OxRdtase_5_subgr"/>
</dbReference>
<feature type="transmembrane region" description="Helical" evidence="6">
    <location>
        <begin position="118"/>
        <end position="137"/>
    </location>
</feature>
<evidence type="ECO:0000256" key="5">
    <source>
        <dbReference type="RuleBase" id="RU000320"/>
    </source>
</evidence>
<keyword evidence="10" id="KW-1185">Reference proteome</keyword>
<proteinExistence type="predicted"/>
<reference evidence="9 10" key="1">
    <citation type="submission" date="2016-12" db="EMBL/GenBank/DDBJ databases">
        <title>Draft genome sequences of strains Salinicola socius SMB35, Salinicola sp. MH3R3-1 and Chromohalobacter sp. SMB17 from the Verkhnekamsk potash mining region of Russia.</title>
        <authorList>
            <person name="Mavrodi D.V."/>
            <person name="Olsson B.E."/>
            <person name="Korsakova E.S."/>
            <person name="Pyankova A."/>
            <person name="Mavrodi O.V."/>
            <person name="Plotnikova E.G."/>
        </authorList>
    </citation>
    <scope>NUCLEOTIDE SEQUENCE [LARGE SCALE GENOMIC DNA]</scope>
    <source>
        <strain evidence="9 10">SMB35</strain>
    </source>
</reference>
<protein>
    <submittedName>
        <fullName evidence="9">NADH-quinone oxidoreductase subunit L</fullName>
    </submittedName>
</protein>
<feature type="domain" description="NADH-Ubiquinone oxidoreductase (complex I) chain 5 N-terminal" evidence="8">
    <location>
        <begin position="72"/>
        <end position="122"/>
    </location>
</feature>
<comment type="subcellular location">
    <subcellularLocation>
        <location evidence="1">Endomembrane system</location>
        <topology evidence="1">Multi-pass membrane protein</topology>
    </subcellularLocation>
    <subcellularLocation>
        <location evidence="5">Membrane</location>
        <topology evidence="5">Multi-pass membrane protein</topology>
    </subcellularLocation>
</comment>
<accession>A0A1Q8SWF2</accession>
<dbReference type="GO" id="GO:0008137">
    <property type="term" value="F:NADH dehydrogenase (ubiquinone) activity"/>
    <property type="evidence" value="ECO:0007669"/>
    <property type="project" value="InterPro"/>
</dbReference>
<dbReference type="Pfam" id="PF00662">
    <property type="entry name" value="Proton_antipo_N"/>
    <property type="match status" value="1"/>
</dbReference>
<evidence type="ECO:0000256" key="1">
    <source>
        <dbReference type="ARBA" id="ARBA00004127"/>
    </source>
</evidence>
<feature type="transmembrane region" description="Helical" evidence="6">
    <location>
        <begin position="89"/>
        <end position="111"/>
    </location>
</feature>
<dbReference type="GO" id="GO:0003954">
    <property type="term" value="F:NADH dehydrogenase activity"/>
    <property type="evidence" value="ECO:0007669"/>
    <property type="project" value="TreeGrafter"/>
</dbReference>
<keyword evidence="4 6" id="KW-0472">Membrane</keyword>
<name>A0A1Q8SWF2_9GAMM</name>
<feature type="transmembrane region" description="Helical" evidence="6">
    <location>
        <begin position="34"/>
        <end position="55"/>
    </location>
</feature>
<feature type="transmembrane region" description="Helical" evidence="6">
    <location>
        <begin position="143"/>
        <end position="163"/>
    </location>
</feature>
<dbReference type="OrthoDB" id="9811798at2"/>
<dbReference type="InterPro" id="IPR001516">
    <property type="entry name" value="Proton_antipo_N"/>
</dbReference>
<comment type="caution">
    <text evidence="9">The sequence shown here is derived from an EMBL/GenBank/DDBJ whole genome shotgun (WGS) entry which is preliminary data.</text>
</comment>